<dbReference type="WBParaSite" id="PEQ_0001038501-mRNA-1">
    <property type="protein sequence ID" value="PEQ_0001038501-mRNA-1"/>
    <property type="gene ID" value="PEQ_0001038501"/>
</dbReference>
<protein>
    <submittedName>
        <fullName evidence="2">Uncharacterized protein</fullName>
    </submittedName>
</protein>
<proteinExistence type="predicted"/>
<sequence>MVELHELSVQGISRSYHLCPVAVERIVAVDGYQVQSSIKSKRFFRCLRKESISFLNAHDS</sequence>
<reference evidence="2" key="1">
    <citation type="submission" date="2022-11" db="UniProtKB">
        <authorList>
            <consortium name="WormBaseParasite"/>
        </authorList>
    </citation>
    <scope>IDENTIFICATION</scope>
</reference>
<accession>A0A914RV66</accession>
<dbReference type="Proteomes" id="UP000887564">
    <property type="component" value="Unplaced"/>
</dbReference>
<evidence type="ECO:0000313" key="1">
    <source>
        <dbReference type="Proteomes" id="UP000887564"/>
    </source>
</evidence>
<evidence type="ECO:0000313" key="2">
    <source>
        <dbReference type="WBParaSite" id="PEQ_0001038501-mRNA-1"/>
    </source>
</evidence>
<name>A0A914RV66_PAREQ</name>
<organism evidence="1 2">
    <name type="scientific">Parascaris equorum</name>
    <name type="common">Equine roundworm</name>
    <dbReference type="NCBI Taxonomy" id="6256"/>
    <lineage>
        <taxon>Eukaryota</taxon>
        <taxon>Metazoa</taxon>
        <taxon>Ecdysozoa</taxon>
        <taxon>Nematoda</taxon>
        <taxon>Chromadorea</taxon>
        <taxon>Rhabditida</taxon>
        <taxon>Spirurina</taxon>
        <taxon>Ascaridomorpha</taxon>
        <taxon>Ascaridoidea</taxon>
        <taxon>Ascarididae</taxon>
        <taxon>Parascaris</taxon>
    </lineage>
</organism>
<dbReference type="AlphaFoldDB" id="A0A914RV66"/>
<keyword evidence="1" id="KW-1185">Reference proteome</keyword>